<evidence type="ECO:0000256" key="1">
    <source>
        <dbReference type="ARBA" id="ARBA00022679"/>
    </source>
</evidence>
<accession>A0A1N6VQ20</accession>
<dbReference type="RefSeq" id="WP_083703132.1">
    <property type="nucleotide sequence ID" value="NZ_FTMN01000009.1"/>
</dbReference>
<evidence type="ECO:0000256" key="2">
    <source>
        <dbReference type="ARBA" id="ARBA00023315"/>
    </source>
</evidence>
<evidence type="ECO:0000313" key="5">
    <source>
        <dbReference type="Proteomes" id="UP000186895"/>
    </source>
</evidence>
<reference evidence="5" key="1">
    <citation type="submission" date="2017-01" db="EMBL/GenBank/DDBJ databases">
        <authorList>
            <person name="Varghese N."/>
            <person name="Submissions S."/>
        </authorList>
    </citation>
    <scope>NUCLEOTIDE SEQUENCE [LARGE SCALE GENOMIC DNA]</scope>
    <source>
        <strain evidence="5">DSM 7027</strain>
    </source>
</reference>
<dbReference type="CDD" id="cd04301">
    <property type="entry name" value="NAT_SF"/>
    <property type="match status" value="1"/>
</dbReference>
<name>A0A1N6VQ20_9GAMM</name>
<dbReference type="AlphaFoldDB" id="A0A1N6VQ20"/>
<evidence type="ECO:0000313" key="4">
    <source>
        <dbReference type="EMBL" id="SIQ79909.1"/>
    </source>
</evidence>
<keyword evidence="1 4" id="KW-0808">Transferase</keyword>
<dbReference type="Gene3D" id="3.40.630.30">
    <property type="match status" value="1"/>
</dbReference>
<dbReference type="PROSITE" id="PS51186">
    <property type="entry name" value="GNAT"/>
    <property type="match status" value="1"/>
</dbReference>
<dbReference type="InterPro" id="IPR050832">
    <property type="entry name" value="Bact_Acetyltransf"/>
</dbReference>
<dbReference type="PANTHER" id="PTHR43877">
    <property type="entry name" value="AMINOALKYLPHOSPHONATE N-ACETYLTRANSFERASE-RELATED-RELATED"/>
    <property type="match status" value="1"/>
</dbReference>
<sequence length="142" mass="15755">MADMQIEIFAEQYRQALIALWTECGLVVPQNDPNKDIDRKLQVGADLFLLGVLDGEVVASVMGGYEGHRGWINYLAVKPSHQRKGYGQAMMAAVETRLREKGCPKINLQVRSTNTAVIAFYDALGYGNDNVVGLGKRLELDR</sequence>
<proteinExistence type="predicted"/>
<dbReference type="eggNOG" id="COG0456">
    <property type="taxonomic scope" value="Bacteria"/>
</dbReference>
<keyword evidence="5" id="KW-1185">Reference proteome</keyword>
<dbReference type="PANTHER" id="PTHR43877:SF2">
    <property type="entry name" value="AMINOALKYLPHOSPHONATE N-ACETYLTRANSFERASE-RELATED"/>
    <property type="match status" value="1"/>
</dbReference>
<dbReference type="GO" id="GO:0016747">
    <property type="term" value="F:acyltransferase activity, transferring groups other than amino-acyl groups"/>
    <property type="evidence" value="ECO:0007669"/>
    <property type="project" value="InterPro"/>
</dbReference>
<protein>
    <submittedName>
        <fullName evidence="4">Acetyltransferase (GNAT) family protein</fullName>
    </submittedName>
</protein>
<gene>
    <name evidence="4" type="ORF">SAMN05421647_10950</name>
</gene>
<dbReference type="SUPFAM" id="SSF55729">
    <property type="entry name" value="Acyl-CoA N-acyltransferases (Nat)"/>
    <property type="match status" value="1"/>
</dbReference>
<dbReference type="NCBIfam" id="NF002959">
    <property type="entry name" value="PRK03624.1"/>
    <property type="match status" value="1"/>
</dbReference>
<dbReference type="EMBL" id="FTMN01000009">
    <property type="protein sequence ID" value="SIQ79909.1"/>
    <property type="molecule type" value="Genomic_DNA"/>
</dbReference>
<evidence type="ECO:0000259" key="3">
    <source>
        <dbReference type="PROSITE" id="PS51186"/>
    </source>
</evidence>
<dbReference type="Pfam" id="PF00583">
    <property type="entry name" value="Acetyltransf_1"/>
    <property type="match status" value="1"/>
</dbReference>
<dbReference type="STRING" id="49186.SAMN05421647_10950"/>
<feature type="domain" description="N-acetyltransferase" evidence="3">
    <location>
        <begin position="4"/>
        <end position="142"/>
    </location>
</feature>
<organism evidence="4 5">
    <name type="scientific">Marinobacterium stanieri</name>
    <dbReference type="NCBI Taxonomy" id="49186"/>
    <lineage>
        <taxon>Bacteria</taxon>
        <taxon>Pseudomonadati</taxon>
        <taxon>Pseudomonadota</taxon>
        <taxon>Gammaproteobacteria</taxon>
        <taxon>Oceanospirillales</taxon>
        <taxon>Oceanospirillaceae</taxon>
        <taxon>Marinobacterium</taxon>
    </lineage>
</organism>
<keyword evidence="2" id="KW-0012">Acyltransferase</keyword>
<dbReference type="Proteomes" id="UP000186895">
    <property type="component" value="Unassembled WGS sequence"/>
</dbReference>
<dbReference type="InterPro" id="IPR016181">
    <property type="entry name" value="Acyl_CoA_acyltransferase"/>
</dbReference>
<dbReference type="InterPro" id="IPR000182">
    <property type="entry name" value="GNAT_dom"/>
</dbReference>